<evidence type="ECO:0000313" key="4">
    <source>
        <dbReference type="Proteomes" id="UP000263486"/>
    </source>
</evidence>
<keyword evidence="4" id="KW-1185">Reference proteome</keyword>
<dbReference type="RefSeq" id="WP_114643671.1">
    <property type="nucleotide sequence ID" value="NZ_JAACIO010000044.1"/>
</dbReference>
<feature type="domain" description="KAP NTPase" evidence="2">
    <location>
        <begin position="25"/>
        <end position="305"/>
    </location>
</feature>
<dbReference type="SUPFAM" id="SSF52540">
    <property type="entry name" value="P-loop containing nucleoside triphosphate hydrolases"/>
    <property type="match status" value="1"/>
</dbReference>
<dbReference type="PANTHER" id="PTHR22674:SF6">
    <property type="entry name" value="NTPASE KAP FAMILY P-LOOP DOMAIN-CONTAINING PROTEIN 1"/>
    <property type="match status" value="1"/>
</dbReference>
<reference evidence="3 4" key="1">
    <citation type="submission" date="2018-08" db="EMBL/GenBank/DDBJ databases">
        <title>Draft genome sequence of Psychrilyobacter sp. strain SD5 isolated from Black Sea water.</title>
        <authorList>
            <person name="Yadav S."/>
            <person name="Villanueva L."/>
            <person name="Damste J.S.S."/>
        </authorList>
    </citation>
    <scope>NUCLEOTIDE SEQUENCE [LARGE SCALE GENOMIC DNA]</scope>
    <source>
        <strain evidence="3 4">SD5</strain>
    </source>
</reference>
<dbReference type="InterPro" id="IPR052754">
    <property type="entry name" value="NTPase_KAP_P-loop"/>
</dbReference>
<evidence type="ECO:0000313" key="3">
    <source>
        <dbReference type="EMBL" id="REI39387.1"/>
    </source>
</evidence>
<accession>A0ABX9KDC2</accession>
<dbReference type="PANTHER" id="PTHR22674">
    <property type="entry name" value="NTPASE, KAP FAMILY P-LOOP DOMAIN-CONTAINING 1"/>
    <property type="match status" value="1"/>
</dbReference>
<sequence length="457" mass="53655">MSFLEKTDDVKISDKNPFLNCKLKRKPIADNLTKIIEGTNCKKGFVFGIDSPWGTGKTTFIKMWEKQLRLEKSEDIFTIYFNAWENDFHGDVLLALIGELDKHLDEIKNVNKKDLVKVTKSIIGDLAVNLVKSKTLGILDLKKLYNELEATEKRELFNQYQKYKEIKENIQKDLVKIKEKLNVKKVIFFIDELDRCRPDYAIETLEKIKHLFEVEGYIFVLSLDKEQLSHSVSTIYGNGMDSEGYLRRFIDLDYSLPNLSKDNYINYLMEKHHLDENIENTKYFWEVISNFSKMEEISLRDLEKLFYKIKLILPLTSFYDSINDSSDAIEIVLGSMYAYFICLNQKYNDVYNILMSSRPNIFGTILNGGLVSQGISDEEKKIMVDNYNKNLNWVEIKDENFQEKIEEILIKINERLSKKTTSSIRSYENDSIISKIFEENRFIIKDHIEFIGNFKLQ</sequence>
<dbReference type="InterPro" id="IPR027417">
    <property type="entry name" value="P-loop_NTPase"/>
</dbReference>
<comment type="caution">
    <text evidence="3">The sequence shown here is derived from an EMBL/GenBank/DDBJ whole genome shotgun (WGS) entry which is preliminary data.</text>
</comment>
<evidence type="ECO:0000256" key="1">
    <source>
        <dbReference type="SAM" id="Coils"/>
    </source>
</evidence>
<gene>
    <name evidence="3" type="ORF">DYH56_14950</name>
</gene>
<proteinExistence type="predicted"/>
<dbReference type="EMBL" id="QUAJ01000047">
    <property type="protein sequence ID" value="REI39387.1"/>
    <property type="molecule type" value="Genomic_DNA"/>
</dbReference>
<dbReference type="InterPro" id="IPR011646">
    <property type="entry name" value="KAP_P-loop"/>
</dbReference>
<dbReference type="Gene3D" id="3.40.50.300">
    <property type="entry name" value="P-loop containing nucleotide triphosphate hydrolases"/>
    <property type="match status" value="1"/>
</dbReference>
<dbReference type="Pfam" id="PF07693">
    <property type="entry name" value="KAP_NTPase"/>
    <property type="match status" value="1"/>
</dbReference>
<keyword evidence="1" id="KW-0175">Coiled coil</keyword>
<evidence type="ECO:0000259" key="2">
    <source>
        <dbReference type="Pfam" id="PF07693"/>
    </source>
</evidence>
<organism evidence="3 4">
    <name type="scientific">Psychrilyobacter piezotolerans</name>
    <dbReference type="NCBI Taxonomy" id="2293438"/>
    <lineage>
        <taxon>Bacteria</taxon>
        <taxon>Fusobacteriati</taxon>
        <taxon>Fusobacteriota</taxon>
        <taxon>Fusobacteriia</taxon>
        <taxon>Fusobacteriales</taxon>
        <taxon>Fusobacteriaceae</taxon>
        <taxon>Psychrilyobacter</taxon>
    </lineage>
</organism>
<protein>
    <recommendedName>
        <fullName evidence="2">KAP NTPase domain-containing protein</fullName>
    </recommendedName>
</protein>
<name>A0ABX9KDC2_9FUSO</name>
<dbReference type="Proteomes" id="UP000263486">
    <property type="component" value="Unassembled WGS sequence"/>
</dbReference>
<feature type="coiled-coil region" evidence="1">
    <location>
        <begin position="153"/>
        <end position="180"/>
    </location>
</feature>